<protein>
    <submittedName>
        <fullName evidence="2">HD domain protein</fullName>
    </submittedName>
</protein>
<dbReference type="EMBL" id="CACRTL010000003">
    <property type="protein sequence ID" value="VYT58423.1"/>
    <property type="molecule type" value="Genomic_DNA"/>
</dbReference>
<dbReference type="AlphaFoldDB" id="A0A6N2XWL3"/>
<dbReference type="CDD" id="cd00077">
    <property type="entry name" value="HDc"/>
    <property type="match status" value="1"/>
</dbReference>
<dbReference type="Pfam" id="PF01966">
    <property type="entry name" value="HD"/>
    <property type="match status" value="1"/>
</dbReference>
<dbReference type="PROSITE" id="PS51831">
    <property type="entry name" value="HD"/>
    <property type="match status" value="1"/>
</dbReference>
<reference evidence="2" key="1">
    <citation type="submission" date="2019-11" db="EMBL/GenBank/DDBJ databases">
        <authorList>
            <person name="Feng L."/>
        </authorList>
    </citation>
    <scope>NUCLEOTIDE SEQUENCE</scope>
    <source>
        <strain evidence="2">CramosumLFYP8</strain>
    </source>
</reference>
<evidence type="ECO:0000313" key="2">
    <source>
        <dbReference type="EMBL" id="VYT58423.1"/>
    </source>
</evidence>
<evidence type="ECO:0000259" key="1">
    <source>
        <dbReference type="PROSITE" id="PS51831"/>
    </source>
</evidence>
<sequence>MRWKNKLNNIAGVNNEGFIEIISNCLNYVDSRLIDHGLRVANMTYRMLEAQNSHEQKYLQDVFMLAMLHNIGAYKTEKIDQMFIFETKNIWQHAIYGYLFIKNFSPLDKLAPAILYHHLDYQKMIYIDDEIKNISQIINLCDRIDVFLQTSNDYSMLKDYLDKESGTRFVENLVTTLYWQVDQVYQFTTNPFSKWQKVTSLNISLSLE</sequence>
<dbReference type="InterPro" id="IPR003607">
    <property type="entry name" value="HD/PDEase_dom"/>
</dbReference>
<accession>A0A6N2XWL3</accession>
<proteinExistence type="predicted"/>
<name>A0A6N2XWL3_9FIRM</name>
<gene>
    <name evidence="2" type="ORF">CRLFYP8_00845</name>
</gene>
<dbReference type="InterPro" id="IPR006674">
    <property type="entry name" value="HD_domain"/>
</dbReference>
<dbReference type="Gene3D" id="1.10.3210.10">
    <property type="entry name" value="Hypothetical protein af1432"/>
    <property type="match status" value="1"/>
</dbReference>
<feature type="domain" description="HD" evidence="1">
    <location>
        <begin position="33"/>
        <end position="147"/>
    </location>
</feature>
<dbReference type="SUPFAM" id="SSF109604">
    <property type="entry name" value="HD-domain/PDEase-like"/>
    <property type="match status" value="1"/>
</dbReference>
<organism evidence="2">
    <name type="scientific">Thomasclavelia ramosa</name>
    <dbReference type="NCBI Taxonomy" id="1547"/>
    <lineage>
        <taxon>Bacteria</taxon>
        <taxon>Bacillati</taxon>
        <taxon>Bacillota</taxon>
        <taxon>Erysipelotrichia</taxon>
        <taxon>Erysipelotrichales</taxon>
        <taxon>Coprobacillaceae</taxon>
        <taxon>Thomasclavelia</taxon>
    </lineage>
</organism>